<dbReference type="InterPro" id="IPR000566">
    <property type="entry name" value="Lipocln_cytosolic_FA-bd_dom"/>
</dbReference>
<dbReference type="GO" id="GO:0006950">
    <property type="term" value="P:response to stress"/>
    <property type="evidence" value="ECO:0007669"/>
    <property type="project" value="UniProtKB-ARBA"/>
</dbReference>
<dbReference type="Pfam" id="PF00061">
    <property type="entry name" value="Lipocalin"/>
    <property type="match status" value="1"/>
</dbReference>
<dbReference type="InterPro" id="IPR022271">
    <property type="entry name" value="Lipocalin_ApoD"/>
</dbReference>
<reference evidence="5 6" key="1">
    <citation type="journal article" date="2021" name="BMC Biol.">
        <title>Horizontally acquired antibacterial genes associated with adaptive radiation of ladybird beetles.</title>
        <authorList>
            <person name="Li H.S."/>
            <person name="Tang X.F."/>
            <person name="Huang Y.H."/>
            <person name="Xu Z.Y."/>
            <person name="Chen M.L."/>
            <person name="Du X.Y."/>
            <person name="Qiu B.Y."/>
            <person name="Chen P.T."/>
            <person name="Zhang W."/>
            <person name="Slipinski A."/>
            <person name="Escalona H.E."/>
            <person name="Waterhouse R.M."/>
            <person name="Zwick A."/>
            <person name="Pang H."/>
        </authorList>
    </citation>
    <scope>NUCLEOTIDE SEQUENCE [LARGE SCALE GENOMIC DNA]</scope>
    <source>
        <strain evidence="5">SYSU2018</strain>
    </source>
</reference>
<dbReference type="SUPFAM" id="SSF50814">
    <property type="entry name" value="Lipocalins"/>
    <property type="match status" value="1"/>
</dbReference>
<name>A0ABD2P612_9CUCU</name>
<dbReference type="Proteomes" id="UP001516400">
    <property type="component" value="Unassembled WGS sequence"/>
</dbReference>
<dbReference type="PANTHER" id="PTHR10612:SF34">
    <property type="entry name" value="APOLIPOPROTEIN D"/>
    <property type="match status" value="1"/>
</dbReference>
<organism evidence="5 6">
    <name type="scientific">Cryptolaemus montrouzieri</name>
    <dbReference type="NCBI Taxonomy" id="559131"/>
    <lineage>
        <taxon>Eukaryota</taxon>
        <taxon>Metazoa</taxon>
        <taxon>Ecdysozoa</taxon>
        <taxon>Arthropoda</taxon>
        <taxon>Hexapoda</taxon>
        <taxon>Insecta</taxon>
        <taxon>Pterygota</taxon>
        <taxon>Neoptera</taxon>
        <taxon>Endopterygota</taxon>
        <taxon>Coleoptera</taxon>
        <taxon>Polyphaga</taxon>
        <taxon>Cucujiformia</taxon>
        <taxon>Coccinelloidea</taxon>
        <taxon>Coccinellidae</taxon>
        <taxon>Scymninae</taxon>
        <taxon>Scymnini</taxon>
        <taxon>Cryptolaemus</taxon>
    </lineage>
</organism>
<sequence length="192" mass="22092">MFKYSVLIFIFFHNVNCQVPIVEKCPDVSIQQNFDMPKWTGTWYLEESYFTNFLEDGKCVELLLSPFPNGTVGVHLTQINIKTEEQNFLVGDCETVGPNGEAEILGSLYGTFFINSTFVILETDYDTYSVNWACQEEIDGISNTLVWIFSRTPKPSNEIIKKCHNILDKNGITRRYLNLIDQEDCPNKYLSN</sequence>
<evidence type="ECO:0000313" key="5">
    <source>
        <dbReference type="EMBL" id="KAL3286323.1"/>
    </source>
</evidence>
<keyword evidence="2" id="KW-1015">Disulfide bond</keyword>
<dbReference type="PIRSF" id="PIRSF036893">
    <property type="entry name" value="Lipocalin_ApoD"/>
    <property type="match status" value="1"/>
</dbReference>
<dbReference type="InterPro" id="IPR003057">
    <property type="entry name" value="Invtbrt_color"/>
</dbReference>
<feature type="signal peptide" evidence="3">
    <location>
        <begin position="1"/>
        <end position="17"/>
    </location>
</feature>
<keyword evidence="6" id="KW-1185">Reference proteome</keyword>
<gene>
    <name evidence="5" type="ORF">HHI36_000832</name>
</gene>
<comment type="similarity">
    <text evidence="1 3">Belongs to the calycin superfamily. Lipocalin family.</text>
</comment>
<evidence type="ECO:0000313" key="6">
    <source>
        <dbReference type="Proteomes" id="UP001516400"/>
    </source>
</evidence>
<evidence type="ECO:0000256" key="3">
    <source>
        <dbReference type="PIRNR" id="PIRNR036893"/>
    </source>
</evidence>
<dbReference type="Gene3D" id="2.40.128.20">
    <property type="match status" value="1"/>
</dbReference>
<dbReference type="PANTHER" id="PTHR10612">
    <property type="entry name" value="APOLIPOPROTEIN D"/>
    <property type="match status" value="1"/>
</dbReference>
<feature type="domain" description="Lipocalin/cytosolic fatty-acid binding" evidence="4">
    <location>
        <begin position="40"/>
        <end position="175"/>
    </location>
</feature>
<keyword evidence="3" id="KW-0732">Signal</keyword>
<evidence type="ECO:0000256" key="2">
    <source>
        <dbReference type="ARBA" id="ARBA00023157"/>
    </source>
</evidence>
<dbReference type="PRINTS" id="PR01273">
    <property type="entry name" value="INVTBRTCOLOR"/>
</dbReference>
<accession>A0ABD2P612</accession>
<dbReference type="AlphaFoldDB" id="A0ABD2P612"/>
<protein>
    <recommendedName>
        <fullName evidence="4">Lipocalin/cytosolic fatty-acid binding domain-containing protein</fullName>
    </recommendedName>
</protein>
<feature type="chain" id="PRO_5044537024" description="Lipocalin/cytosolic fatty-acid binding domain-containing protein" evidence="3">
    <location>
        <begin position="18"/>
        <end position="192"/>
    </location>
</feature>
<proteinExistence type="inferred from homology"/>
<dbReference type="InterPro" id="IPR012674">
    <property type="entry name" value="Calycin"/>
</dbReference>
<comment type="caution">
    <text evidence="5">The sequence shown here is derived from an EMBL/GenBank/DDBJ whole genome shotgun (WGS) entry which is preliminary data.</text>
</comment>
<dbReference type="EMBL" id="JABFTP020000185">
    <property type="protein sequence ID" value="KAL3286323.1"/>
    <property type="molecule type" value="Genomic_DNA"/>
</dbReference>
<evidence type="ECO:0000259" key="4">
    <source>
        <dbReference type="Pfam" id="PF00061"/>
    </source>
</evidence>
<evidence type="ECO:0000256" key="1">
    <source>
        <dbReference type="ARBA" id="ARBA00006889"/>
    </source>
</evidence>